<proteinExistence type="predicted"/>
<keyword evidence="1" id="KW-0472">Membrane</keyword>
<gene>
    <name evidence="2" type="ORF">S01H4_42881</name>
</gene>
<feature type="transmembrane region" description="Helical" evidence="1">
    <location>
        <begin position="6"/>
        <end position="25"/>
    </location>
</feature>
<name>X1CDV0_9ZZZZ</name>
<dbReference type="EMBL" id="BART01023597">
    <property type="protein sequence ID" value="GAG94438.1"/>
    <property type="molecule type" value="Genomic_DNA"/>
</dbReference>
<protein>
    <submittedName>
        <fullName evidence="2">Uncharacterized protein</fullName>
    </submittedName>
</protein>
<comment type="caution">
    <text evidence="2">The sequence shown here is derived from an EMBL/GenBank/DDBJ whole genome shotgun (WGS) entry which is preliminary data.</text>
</comment>
<organism evidence="2">
    <name type="scientific">marine sediment metagenome</name>
    <dbReference type="NCBI Taxonomy" id="412755"/>
    <lineage>
        <taxon>unclassified sequences</taxon>
        <taxon>metagenomes</taxon>
        <taxon>ecological metagenomes</taxon>
    </lineage>
</organism>
<keyword evidence="1" id="KW-1133">Transmembrane helix</keyword>
<sequence length="51" mass="5602">MSRFVVIFIVVFVVTVAIATALYLMPRSLTTRDANNQQAAVKTIPHEPGTI</sequence>
<evidence type="ECO:0000256" key="1">
    <source>
        <dbReference type="SAM" id="Phobius"/>
    </source>
</evidence>
<feature type="non-terminal residue" evidence="2">
    <location>
        <position position="51"/>
    </location>
</feature>
<reference evidence="2" key="1">
    <citation type="journal article" date="2014" name="Front. Microbiol.">
        <title>High frequency of phylogenetically diverse reductive dehalogenase-homologous genes in deep subseafloor sedimentary metagenomes.</title>
        <authorList>
            <person name="Kawai M."/>
            <person name="Futagami T."/>
            <person name="Toyoda A."/>
            <person name="Takaki Y."/>
            <person name="Nishi S."/>
            <person name="Hori S."/>
            <person name="Arai W."/>
            <person name="Tsubouchi T."/>
            <person name="Morono Y."/>
            <person name="Uchiyama I."/>
            <person name="Ito T."/>
            <person name="Fujiyama A."/>
            <person name="Inagaki F."/>
            <person name="Takami H."/>
        </authorList>
    </citation>
    <scope>NUCLEOTIDE SEQUENCE</scope>
    <source>
        <strain evidence="2">Expedition CK06-06</strain>
    </source>
</reference>
<evidence type="ECO:0000313" key="2">
    <source>
        <dbReference type="EMBL" id="GAG94438.1"/>
    </source>
</evidence>
<keyword evidence="1" id="KW-0812">Transmembrane</keyword>
<accession>X1CDV0</accession>
<dbReference type="AlphaFoldDB" id="X1CDV0"/>